<keyword evidence="3" id="KW-1185">Reference proteome</keyword>
<dbReference type="Proteomes" id="UP001479436">
    <property type="component" value="Unassembled WGS sequence"/>
</dbReference>
<gene>
    <name evidence="2" type="ORF">K7432_017918</name>
</gene>
<protein>
    <submittedName>
        <fullName evidence="2">Uncharacterized protein</fullName>
    </submittedName>
</protein>
<evidence type="ECO:0000313" key="2">
    <source>
        <dbReference type="EMBL" id="KAK9753837.1"/>
    </source>
</evidence>
<organism evidence="2 3">
    <name type="scientific">Basidiobolus ranarum</name>
    <dbReference type="NCBI Taxonomy" id="34480"/>
    <lineage>
        <taxon>Eukaryota</taxon>
        <taxon>Fungi</taxon>
        <taxon>Fungi incertae sedis</taxon>
        <taxon>Zoopagomycota</taxon>
        <taxon>Entomophthoromycotina</taxon>
        <taxon>Basidiobolomycetes</taxon>
        <taxon>Basidiobolales</taxon>
        <taxon>Basidiobolaceae</taxon>
        <taxon>Basidiobolus</taxon>
    </lineage>
</organism>
<evidence type="ECO:0000256" key="1">
    <source>
        <dbReference type="SAM" id="MobiDB-lite"/>
    </source>
</evidence>
<name>A0ABR2WCS5_9FUNG</name>
<evidence type="ECO:0000313" key="3">
    <source>
        <dbReference type="Proteomes" id="UP001479436"/>
    </source>
</evidence>
<proteinExistence type="predicted"/>
<comment type="caution">
    <text evidence="2">The sequence shown here is derived from an EMBL/GenBank/DDBJ whole genome shotgun (WGS) entry which is preliminary data.</text>
</comment>
<accession>A0ABR2WCS5</accession>
<sequence>MNTVAVNSLLHQDSHTLRYAFLEGFLTTISGSIEMVEPKDADNEEEKEQPNPKRQKTDNDDKVKNKSKAKMMVTIKKKAVKARERERMLMEMKKMVRKVKNKLGIMTMRKRGMLVVRMKRRWMMKMMESFKERSKRHFSMIHVNHH</sequence>
<feature type="compositionally biased region" description="Basic residues" evidence="1">
    <location>
        <begin position="65"/>
        <end position="78"/>
    </location>
</feature>
<feature type="region of interest" description="Disordered" evidence="1">
    <location>
        <begin position="37"/>
        <end position="78"/>
    </location>
</feature>
<dbReference type="EMBL" id="JASJQH010004651">
    <property type="protein sequence ID" value="KAK9753837.1"/>
    <property type="molecule type" value="Genomic_DNA"/>
</dbReference>
<feature type="compositionally biased region" description="Basic and acidic residues" evidence="1">
    <location>
        <begin position="48"/>
        <end position="64"/>
    </location>
</feature>
<reference evidence="2 3" key="1">
    <citation type="submission" date="2023-04" db="EMBL/GenBank/DDBJ databases">
        <title>Genome of Basidiobolus ranarum AG-B5.</title>
        <authorList>
            <person name="Stajich J.E."/>
            <person name="Carter-House D."/>
            <person name="Gryganskyi A."/>
        </authorList>
    </citation>
    <scope>NUCLEOTIDE SEQUENCE [LARGE SCALE GENOMIC DNA]</scope>
    <source>
        <strain evidence="2 3">AG-B5</strain>
    </source>
</reference>